<dbReference type="Pfam" id="PF01297">
    <property type="entry name" value="ZnuA"/>
    <property type="match status" value="1"/>
</dbReference>
<comment type="subcellular location">
    <subcellularLocation>
        <location evidence="1">Cell envelope</location>
    </subcellularLocation>
</comment>
<proteinExistence type="predicted"/>
<evidence type="ECO:0000256" key="5">
    <source>
        <dbReference type="SAM" id="SignalP"/>
    </source>
</evidence>
<evidence type="ECO:0000313" key="6">
    <source>
        <dbReference type="EMBL" id="KRK70481.1"/>
    </source>
</evidence>
<sequence length="291" mass="31383">MKKRIWLAALFGLLMSLAGCSTPQKTGVSVVSTVDFYGEMAKAVVGRYGTATSVISDPAVDPHDYEPTTAVGKAVATADIVVENGAGYDSWMPKLVAANGNRAKVVSAAKVVGVKPGENEHIWYKPSAVPAMADALAKQLGKLDPVHKAQYLANAAAYNKRLKPISTLVMKLRHGSHNARVAVSEPVFNNALTAMGYRISNEHFAQAIEEGTDPSPEDIRQLRADFTAHRVQFFVVNTQVQSNIIASLVKAAEAADIPIVRVTETLPAKHTYTSWMLQQYQAVARVQAAQQ</sequence>
<dbReference type="PATRIC" id="fig|1291734.4.peg.564"/>
<dbReference type="Proteomes" id="UP000051804">
    <property type="component" value="Unassembled WGS sequence"/>
</dbReference>
<dbReference type="SUPFAM" id="SSF53807">
    <property type="entry name" value="Helical backbone' metal receptor"/>
    <property type="match status" value="1"/>
</dbReference>
<name>A0A0R1JQL1_9LACO</name>
<dbReference type="EMBL" id="AZDJ01000032">
    <property type="protein sequence ID" value="KRK70481.1"/>
    <property type="molecule type" value="Genomic_DNA"/>
</dbReference>
<feature type="chain" id="PRO_5039123337" evidence="5">
    <location>
        <begin position="22"/>
        <end position="291"/>
    </location>
</feature>
<keyword evidence="2" id="KW-0813">Transport</keyword>
<dbReference type="InterPro" id="IPR006127">
    <property type="entry name" value="ZnuA-like"/>
</dbReference>
<accession>A0A0R1JQL1</accession>
<dbReference type="InterPro" id="IPR050492">
    <property type="entry name" value="Bact_metal-bind_prot9"/>
</dbReference>
<keyword evidence="4 5" id="KW-0732">Signal</keyword>
<dbReference type="STRING" id="1291734.FD02_GL000549"/>
<evidence type="ECO:0000256" key="1">
    <source>
        <dbReference type="ARBA" id="ARBA00004196"/>
    </source>
</evidence>
<feature type="signal peptide" evidence="5">
    <location>
        <begin position="1"/>
        <end position="21"/>
    </location>
</feature>
<dbReference type="PANTHER" id="PTHR42953:SF1">
    <property type="entry name" value="METAL-BINDING PROTEIN HI_0362-RELATED"/>
    <property type="match status" value="1"/>
</dbReference>
<dbReference type="RefSeq" id="WP_056952113.1">
    <property type="nucleotide sequence ID" value="NZ_AZDJ01000032.1"/>
</dbReference>
<dbReference type="PROSITE" id="PS51257">
    <property type="entry name" value="PROKAR_LIPOPROTEIN"/>
    <property type="match status" value="1"/>
</dbReference>
<evidence type="ECO:0000256" key="4">
    <source>
        <dbReference type="ARBA" id="ARBA00022729"/>
    </source>
</evidence>
<reference evidence="6 7" key="1">
    <citation type="journal article" date="2015" name="Genome Announc.">
        <title>Expanding the biotechnology potential of lactobacilli through comparative genomics of 213 strains and associated genera.</title>
        <authorList>
            <person name="Sun Z."/>
            <person name="Harris H.M."/>
            <person name="McCann A."/>
            <person name="Guo C."/>
            <person name="Argimon S."/>
            <person name="Zhang W."/>
            <person name="Yang X."/>
            <person name="Jeffery I.B."/>
            <person name="Cooney J.C."/>
            <person name="Kagawa T.F."/>
            <person name="Liu W."/>
            <person name="Song Y."/>
            <person name="Salvetti E."/>
            <person name="Wrobel A."/>
            <person name="Rasinkangas P."/>
            <person name="Parkhill J."/>
            <person name="Rea M.C."/>
            <person name="O'Sullivan O."/>
            <person name="Ritari J."/>
            <person name="Douillard F.P."/>
            <person name="Paul Ross R."/>
            <person name="Yang R."/>
            <person name="Briner A.E."/>
            <person name="Felis G.E."/>
            <person name="de Vos W.M."/>
            <person name="Barrangou R."/>
            <person name="Klaenhammer T.R."/>
            <person name="Caufield P.W."/>
            <person name="Cui Y."/>
            <person name="Zhang H."/>
            <person name="O'Toole P.W."/>
        </authorList>
    </citation>
    <scope>NUCLEOTIDE SEQUENCE [LARGE SCALE GENOMIC DNA]</scope>
    <source>
        <strain evidence="6 7">JCM 17158</strain>
    </source>
</reference>
<keyword evidence="7" id="KW-1185">Reference proteome</keyword>
<dbReference type="GO" id="GO:0030313">
    <property type="term" value="C:cell envelope"/>
    <property type="evidence" value="ECO:0007669"/>
    <property type="project" value="UniProtKB-SubCell"/>
</dbReference>
<dbReference type="PANTHER" id="PTHR42953">
    <property type="entry name" value="HIGH-AFFINITY ZINC UPTAKE SYSTEM PROTEIN ZNUA-RELATED"/>
    <property type="match status" value="1"/>
</dbReference>
<dbReference type="Gene3D" id="3.40.50.1980">
    <property type="entry name" value="Nitrogenase molybdenum iron protein domain"/>
    <property type="match status" value="2"/>
</dbReference>
<comment type="caution">
    <text evidence="6">The sequence shown here is derived from an EMBL/GenBank/DDBJ whole genome shotgun (WGS) entry which is preliminary data.</text>
</comment>
<evidence type="ECO:0000256" key="2">
    <source>
        <dbReference type="ARBA" id="ARBA00022448"/>
    </source>
</evidence>
<keyword evidence="3" id="KW-0479">Metal-binding</keyword>
<gene>
    <name evidence="6" type="ORF">FD02_GL000549</name>
</gene>
<dbReference type="AlphaFoldDB" id="A0A0R1JQL1"/>
<organism evidence="6 7">
    <name type="scientific">Lacticaseibacillus nasuensis JCM 17158</name>
    <dbReference type="NCBI Taxonomy" id="1291734"/>
    <lineage>
        <taxon>Bacteria</taxon>
        <taxon>Bacillati</taxon>
        <taxon>Bacillota</taxon>
        <taxon>Bacilli</taxon>
        <taxon>Lactobacillales</taxon>
        <taxon>Lactobacillaceae</taxon>
        <taxon>Lacticaseibacillus</taxon>
    </lineage>
</organism>
<evidence type="ECO:0000256" key="3">
    <source>
        <dbReference type="ARBA" id="ARBA00022723"/>
    </source>
</evidence>
<evidence type="ECO:0000313" key="7">
    <source>
        <dbReference type="Proteomes" id="UP000051804"/>
    </source>
</evidence>
<dbReference type="GO" id="GO:0030001">
    <property type="term" value="P:metal ion transport"/>
    <property type="evidence" value="ECO:0007669"/>
    <property type="project" value="InterPro"/>
</dbReference>
<protein>
    <submittedName>
        <fullName evidence="6">ABC transporter substrate-binding protein</fullName>
    </submittedName>
</protein>
<dbReference type="GO" id="GO:0046872">
    <property type="term" value="F:metal ion binding"/>
    <property type="evidence" value="ECO:0007669"/>
    <property type="project" value="UniProtKB-KW"/>
</dbReference>